<dbReference type="PRINTS" id="PR00001">
    <property type="entry name" value="GLABLOOD"/>
</dbReference>
<evidence type="ECO:0000256" key="10">
    <source>
        <dbReference type="ARBA" id="ARBA00022670"/>
    </source>
</evidence>
<dbReference type="SMART" id="SM00179">
    <property type="entry name" value="EGF_CA"/>
    <property type="match status" value="1"/>
</dbReference>
<comment type="function">
    <text evidence="2">Factor IX is a vitamin K-dependent plasma protein that participates in the intrinsic pathway of blood coagulation by converting factor X to its active form in the presence of Ca(2+) ions, phospholipids, and factor VIIIa.</text>
</comment>
<dbReference type="InterPro" id="IPR000294">
    <property type="entry name" value="GLA_domain"/>
</dbReference>
<keyword evidence="18" id="KW-0460">Magnesium</keyword>
<evidence type="ECO:0000256" key="18">
    <source>
        <dbReference type="ARBA" id="ARBA00022842"/>
    </source>
</evidence>
<evidence type="ECO:0000256" key="28">
    <source>
        <dbReference type="SAM" id="SignalP"/>
    </source>
</evidence>
<keyword evidence="8 25" id="KW-0245">EGF-like domain</keyword>
<dbReference type="Gene3D" id="2.40.10.10">
    <property type="entry name" value="Trypsin-like serine proteases"/>
    <property type="match status" value="2"/>
</dbReference>
<name>A0AAV2J966_KNICA</name>
<keyword evidence="10 26" id="KW-0645">Protease</keyword>
<evidence type="ECO:0000256" key="11">
    <source>
        <dbReference type="ARBA" id="ARBA00022696"/>
    </source>
</evidence>
<evidence type="ECO:0000256" key="7">
    <source>
        <dbReference type="ARBA" id="ARBA00022525"/>
    </source>
</evidence>
<dbReference type="InterPro" id="IPR009003">
    <property type="entry name" value="Peptidase_S1_PA"/>
</dbReference>
<evidence type="ECO:0000256" key="24">
    <source>
        <dbReference type="ARBA" id="ARBA00031357"/>
    </source>
</evidence>
<dbReference type="GO" id="GO:0007596">
    <property type="term" value="P:blood coagulation"/>
    <property type="evidence" value="ECO:0007669"/>
    <property type="project" value="UniProtKB-KW"/>
</dbReference>
<feature type="disulfide bond" evidence="25">
    <location>
        <begin position="128"/>
        <end position="137"/>
    </location>
</feature>
<feature type="domain" description="Peptidase S1" evidence="30">
    <location>
        <begin position="283"/>
        <end position="528"/>
    </location>
</feature>
<keyword evidence="14" id="KW-0677">Repeat</keyword>
<feature type="domain" description="EGF-like" evidence="29">
    <location>
        <begin position="102"/>
        <end position="138"/>
    </location>
</feature>
<evidence type="ECO:0000256" key="6">
    <source>
        <dbReference type="ARBA" id="ARBA00022479"/>
    </source>
</evidence>
<evidence type="ECO:0000256" key="15">
    <source>
        <dbReference type="ARBA" id="ARBA00022801"/>
    </source>
</evidence>
<feature type="chain" id="PRO_5044010635" description="Coagulation factor IX" evidence="28">
    <location>
        <begin position="28"/>
        <end position="542"/>
    </location>
</feature>
<dbReference type="GO" id="GO:0005509">
    <property type="term" value="F:calcium ion binding"/>
    <property type="evidence" value="ECO:0007669"/>
    <property type="project" value="InterPro"/>
</dbReference>
<keyword evidence="33" id="KW-1185">Reference proteome</keyword>
<gene>
    <name evidence="32" type="ORF">KC01_LOCUS5154</name>
</gene>
<evidence type="ECO:0000256" key="16">
    <source>
        <dbReference type="ARBA" id="ARBA00022825"/>
    </source>
</evidence>
<dbReference type="PRINTS" id="PR00722">
    <property type="entry name" value="CHYMOTRYPSIN"/>
</dbReference>
<dbReference type="PIRSF" id="PIRSF001143">
    <property type="entry name" value="Factor_X"/>
    <property type="match status" value="1"/>
</dbReference>
<evidence type="ECO:0000256" key="4">
    <source>
        <dbReference type="ARBA" id="ARBA00012066"/>
    </source>
</evidence>
<keyword evidence="20" id="KW-0865">Zymogen</keyword>
<keyword evidence="17" id="KW-0106">Calcium</keyword>
<protein>
    <recommendedName>
        <fullName evidence="5">Coagulation factor IX</fullName>
        <ecNumber evidence="4">3.4.21.22</ecNumber>
    </recommendedName>
    <alternativeName>
        <fullName evidence="24">Christmas factor</fullName>
    </alternativeName>
</protein>
<dbReference type="FunFam" id="2.10.25.10:FF:000162">
    <property type="entry name" value="Coagulation factor X (Predicted)"/>
    <property type="match status" value="1"/>
</dbReference>
<dbReference type="Gene3D" id="4.10.740.10">
    <property type="entry name" value="Coagulation Factor IX"/>
    <property type="match status" value="1"/>
</dbReference>
<dbReference type="PROSITE" id="PS00010">
    <property type="entry name" value="ASX_HYDROXYL"/>
    <property type="match status" value="1"/>
</dbReference>
<dbReference type="PANTHER" id="PTHR24278:SF31">
    <property type="entry name" value="COAGULATION FACTOR IX"/>
    <property type="match status" value="1"/>
</dbReference>
<dbReference type="InterPro" id="IPR001254">
    <property type="entry name" value="Trypsin_dom"/>
</dbReference>
<dbReference type="PROSITE" id="PS01187">
    <property type="entry name" value="EGF_CA"/>
    <property type="match status" value="1"/>
</dbReference>
<dbReference type="InterPro" id="IPR018114">
    <property type="entry name" value="TRYPSIN_HIS"/>
</dbReference>
<dbReference type="InterPro" id="IPR001314">
    <property type="entry name" value="Peptidase_S1A"/>
</dbReference>
<keyword evidence="21 25" id="KW-1015">Disulfide bond</keyword>
<evidence type="ECO:0000259" key="31">
    <source>
        <dbReference type="PROSITE" id="PS50998"/>
    </source>
</evidence>
<reference evidence="32 33" key="1">
    <citation type="submission" date="2024-04" db="EMBL/GenBank/DDBJ databases">
        <authorList>
            <person name="Waldvogel A.-M."/>
            <person name="Schoenle A."/>
        </authorList>
    </citation>
    <scope>NUCLEOTIDE SEQUENCE [LARGE SCALE GENOMIC DNA]</scope>
</reference>
<dbReference type="PROSITE" id="PS00134">
    <property type="entry name" value="TRYPSIN_HIS"/>
    <property type="match status" value="1"/>
</dbReference>
<evidence type="ECO:0000256" key="14">
    <source>
        <dbReference type="ARBA" id="ARBA00022737"/>
    </source>
</evidence>
<dbReference type="FunFam" id="4.10.740.10:FF:000001">
    <property type="entry name" value="vitamin K-dependent protein S"/>
    <property type="match status" value="1"/>
</dbReference>
<evidence type="ECO:0000256" key="23">
    <source>
        <dbReference type="ARBA" id="ARBA00023278"/>
    </source>
</evidence>
<evidence type="ECO:0000256" key="8">
    <source>
        <dbReference type="ARBA" id="ARBA00022536"/>
    </source>
</evidence>
<keyword evidence="19" id="KW-0094">Blood coagulation</keyword>
<keyword evidence="15 26" id="KW-0378">Hydrolase</keyword>
<keyword evidence="23" id="KW-0379">Hydroxylation</keyword>
<dbReference type="CDD" id="cd00190">
    <property type="entry name" value="Tryp_SPc"/>
    <property type="match status" value="1"/>
</dbReference>
<evidence type="ECO:0000256" key="9">
    <source>
        <dbReference type="ARBA" id="ARBA00022553"/>
    </source>
</evidence>
<dbReference type="Pfam" id="PF00594">
    <property type="entry name" value="Gla"/>
    <property type="match status" value="1"/>
</dbReference>
<keyword evidence="16 26" id="KW-0720">Serine protease</keyword>
<dbReference type="InterPro" id="IPR000152">
    <property type="entry name" value="EGF-type_Asp/Asn_hydroxyl_site"/>
</dbReference>
<feature type="signal peptide" evidence="28">
    <location>
        <begin position="1"/>
        <end position="27"/>
    </location>
</feature>
<evidence type="ECO:0000256" key="19">
    <source>
        <dbReference type="ARBA" id="ARBA00023084"/>
    </source>
</evidence>
<feature type="domain" description="Gla" evidence="31">
    <location>
        <begin position="56"/>
        <end position="102"/>
    </location>
</feature>
<dbReference type="Gene3D" id="2.10.25.10">
    <property type="entry name" value="Laminin"/>
    <property type="match status" value="2"/>
</dbReference>
<evidence type="ECO:0000256" key="21">
    <source>
        <dbReference type="ARBA" id="ARBA00023157"/>
    </source>
</evidence>
<feature type="region of interest" description="Disordered" evidence="27">
    <location>
        <begin position="238"/>
        <end position="262"/>
    </location>
</feature>
<dbReference type="SMART" id="SM00181">
    <property type="entry name" value="EGF"/>
    <property type="match status" value="2"/>
</dbReference>
<evidence type="ECO:0000256" key="22">
    <source>
        <dbReference type="ARBA" id="ARBA00023180"/>
    </source>
</evidence>
<organism evidence="32 33">
    <name type="scientific">Knipowitschia caucasica</name>
    <name type="common">Caucasian dwarf goby</name>
    <name type="synonym">Pomatoschistus caucasicus</name>
    <dbReference type="NCBI Taxonomy" id="637954"/>
    <lineage>
        <taxon>Eukaryota</taxon>
        <taxon>Metazoa</taxon>
        <taxon>Chordata</taxon>
        <taxon>Craniata</taxon>
        <taxon>Vertebrata</taxon>
        <taxon>Euteleostomi</taxon>
        <taxon>Actinopterygii</taxon>
        <taxon>Neopterygii</taxon>
        <taxon>Teleostei</taxon>
        <taxon>Neoteleostei</taxon>
        <taxon>Acanthomorphata</taxon>
        <taxon>Gobiaria</taxon>
        <taxon>Gobiiformes</taxon>
        <taxon>Gobioidei</taxon>
        <taxon>Gobiidae</taxon>
        <taxon>Gobiinae</taxon>
        <taxon>Knipowitschia</taxon>
    </lineage>
</organism>
<keyword evidence="11" id="KW-0356">Hemostasis</keyword>
<comment type="caution">
    <text evidence="25">Lacks conserved residue(s) required for the propagation of feature annotation.</text>
</comment>
<evidence type="ECO:0000256" key="27">
    <source>
        <dbReference type="SAM" id="MobiDB-lite"/>
    </source>
</evidence>
<dbReference type="InterPro" id="IPR043504">
    <property type="entry name" value="Peptidase_S1_PA_chymotrypsin"/>
</dbReference>
<dbReference type="InterPro" id="IPR017857">
    <property type="entry name" value="Coagulation_fac-like_Gla_dom"/>
</dbReference>
<keyword evidence="6" id="KW-0301">Gamma-carboxyglutamic acid</keyword>
<dbReference type="Pfam" id="PF00089">
    <property type="entry name" value="Trypsin"/>
    <property type="match status" value="1"/>
</dbReference>
<dbReference type="PROSITE" id="PS50026">
    <property type="entry name" value="EGF_3"/>
    <property type="match status" value="1"/>
</dbReference>
<evidence type="ECO:0000256" key="20">
    <source>
        <dbReference type="ARBA" id="ARBA00023145"/>
    </source>
</evidence>
<dbReference type="InterPro" id="IPR000742">
    <property type="entry name" value="EGF"/>
</dbReference>
<evidence type="ECO:0000256" key="12">
    <source>
        <dbReference type="ARBA" id="ARBA00022723"/>
    </source>
</evidence>
<dbReference type="Pfam" id="PF14670">
    <property type="entry name" value="FXa_inhibition"/>
    <property type="match status" value="1"/>
</dbReference>
<dbReference type="FunFam" id="2.40.10.10:FF:000120">
    <property type="entry name" value="Putative serine protease"/>
    <property type="match status" value="1"/>
</dbReference>
<dbReference type="GO" id="GO:0004252">
    <property type="term" value="F:serine-type endopeptidase activity"/>
    <property type="evidence" value="ECO:0007669"/>
    <property type="project" value="UniProtKB-EC"/>
</dbReference>
<dbReference type="PANTHER" id="PTHR24278">
    <property type="entry name" value="COAGULATION FACTOR"/>
    <property type="match status" value="1"/>
</dbReference>
<dbReference type="InterPro" id="IPR012224">
    <property type="entry name" value="Pept_S1A_FX"/>
</dbReference>
<evidence type="ECO:0000256" key="5">
    <source>
        <dbReference type="ARBA" id="ARBA00019454"/>
    </source>
</evidence>
<keyword evidence="9" id="KW-0597">Phosphoprotein</keyword>
<evidence type="ECO:0000259" key="29">
    <source>
        <dbReference type="PROSITE" id="PS50026"/>
    </source>
</evidence>
<dbReference type="PROSITE" id="PS50240">
    <property type="entry name" value="TRYPSIN_DOM"/>
    <property type="match status" value="1"/>
</dbReference>
<dbReference type="InterPro" id="IPR033116">
    <property type="entry name" value="TRYPSIN_SER"/>
</dbReference>
<proteinExistence type="predicted"/>
<evidence type="ECO:0000256" key="25">
    <source>
        <dbReference type="PROSITE-ProRule" id="PRU00076"/>
    </source>
</evidence>
<dbReference type="PROSITE" id="PS00135">
    <property type="entry name" value="TRYPSIN_SER"/>
    <property type="match status" value="1"/>
</dbReference>
<dbReference type="EC" id="3.4.21.22" evidence="4"/>
<dbReference type="InterPro" id="IPR050442">
    <property type="entry name" value="Peptidase_S1_coag_factors"/>
</dbReference>
<keyword evidence="12" id="KW-0479">Metal-binding</keyword>
<dbReference type="PROSITE" id="PS00022">
    <property type="entry name" value="EGF_1"/>
    <property type="match status" value="1"/>
</dbReference>
<sequence length="542" mass="61235">MFVDFASRHISGRLCVAALLLDLCVKGEEITQTNAEFVFVSPQTANEVLSRPRRYNSGHLEEVLQKDSLERECLEEQCNMEEAREWFEDEQKTLEFWARYVDGDQCEPPPCQNAGKCQDGVSSYTCWCKPSFSGKNCEIVLAQQCSLDNGGCSHFCDMKQWQVECHCAPGYKLGPDQKTCTPTEPFSCGLVKTGTTTKSILTPRTSNSTQRNSSIQYDNYDLNLTMFYEYYDDSGVRDVPSDYQGDQGQVLEENEGSSSDNLTLWSTPNRTDPNAQHNADQRIVGGDEATPGQIPWQVALMEQRAGILRPMPFCGASLLSEVWVVTAAHCLIKRAGKTIRDDFFVRLGEHDVLQDEGQERDYSVSEKLIYPNYNYTKSPYDHDIALLRLSDPVLLSETRRPICLGPRTFSETILRTVPASLVSGWGRLRFQGPESPRLQKLEVPYVDRTVCKASSRESITRLMFCAGYAQEQKDSCQGDSGGPHATNYKGTWFLTGIVSWGEECARDGKYGVYTRISQYYKWIAYKTGMKGKRTERSRKVKS</sequence>
<accession>A0AAV2J966</accession>
<evidence type="ECO:0000313" key="33">
    <source>
        <dbReference type="Proteomes" id="UP001497482"/>
    </source>
</evidence>
<evidence type="ECO:0000256" key="1">
    <source>
        <dbReference type="ARBA" id="ARBA00001368"/>
    </source>
</evidence>
<dbReference type="AlphaFoldDB" id="A0AAV2J966"/>
<comment type="subcellular location">
    <subcellularLocation>
        <location evidence="3">Secreted</location>
    </subcellularLocation>
</comment>
<dbReference type="Proteomes" id="UP001497482">
    <property type="component" value="Chromosome 11"/>
</dbReference>
<dbReference type="PROSITE" id="PS50998">
    <property type="entry name" value="GLA_2"/>
    <property type="match status" value="1"/>
</dbReference>
<dbReference type="InterPro" id="IPR018097">
    <property type="entry name" value="EGF_Ca-bd_CS"/>
</dbReference>
<dbReference type="CDD" id="cd00054">
    <property type="entry name" value="EGF_CA"/>
    <property type="match status" value="1"/>
</dbReference>
<evidence type="ECO:0000313" key="32">
    <source>
        <dbReference type="EMBL" id="CAL1573205.1"/>
    </source>
</evidence>
<evidence type="ECO:0000256" key="2">
    <source>
        <dbReference type="ARBA" id="ARBA00002741"/>
    </source>
</evidence>
<dbReference type="SUPFAM" id="SSF50494">
    <property type="entry name" value="Trypsin-like serine proteases"/>
    <property type="match status" value="1"/>
</dbReference>
<dbReference type="EMBL" id="OZ035833">
    <property type="protein sequence ID" value="CAL1573205.1"/>
    <property type="molecule type" value="Genomic_DNA"/>
</dbReference>
<evidence type="ECO:0000256" key="13">
    <source>
        <dbReference type="ARBA" id="ARBA00022729"/>
    </source>
</evidence>
<evidence type="ECO:0000259" key="30">
    <source>
        <dbReference type="PROSITE" id="PS50240"/>
    </source>
</evidence>
<dbReference type="SMART" id="SM00020">
    <property type="entry name" value="Tryp_SPc"/>
    <property type="match status" value="1"/>
</dbReference>
<comment type="catalytic activity">
    <reaction evidence="1">
        <text>Selective cleavage of Arg-|-Ile bond in factor X to form factor Xa.</text>
        <dbReference type="EC" id="3.4.21.22"/>
    </reaction>
</comment>
<dbReference type="SMART" id="SM00069">
    <property type="entry name" value="GLA"/>
    <property type="match status" value="1"/>
</dbReference>
<dbReference type="SUPFAM" id="SSF57184">
    <property type="entry name" value="Growth factor receptor domain"/>
    <property type="match status" value="1"/>
</dbReference>
<evidence type="ECO:0000256" key="3">
    <source>
        <dbReference type="ARBA" id="ARBA00004613"/>
    </source>
</evidence>
<evidence type="ECO:0000256" key="17">
    <source>
        <dbReference type="ARBA" id="ARBA00022837"/>
    </source>
</evidence>
<dbReference type="InterPro" id="IPR035972">
    <property type="entry name" value="GLA-like_dom_SF"/>
</dbReference>
<keyword evidence="7" id="KW-0964">Secreted</keyword>
<keyword evidence="13 28" id="KW-0732">Signal</keyword>
<evidence type="ECO:0000256" key="26">
    <source>
        <dbReference type="RuleBase" id="RU363034"/>
    </source>
</evidence>
<dbReference type="GO" id="GO:0005615">
    <property type="term" value="C:extracellular space"/>
    <property type="evidence" value="ECO:0007669"/>
    <property type="project" value="TreeGrafter"/>
</dbReference>
<dbReference type="InterPro" id="IPR001881">
    <property type="entry name" value="EGF-like_Ca-bd_dom"/>
</dbReference>
<dbReference type="InterPro" id="IPR009030">
    <property type="entry name" value="Growth_fac_rcpt_cys_sf"/>
</dbReference>
<dbReference type="PROSITE" id="PS00011">
    <property type="entry name" value="GLA_1"/>
    <property type="match status" value="1"/>
</dbReference>
<keyword evidence="22" id="KW-0325">Glycoprotein</keyword>
<dbReference type="SUPFAM" id="SSF57630">
    <property type="entry name" value="GLA-domain"/>
    <property type="match status" value="1"/>
</dbReference>
<dbReference type="GO" id="GO:0006508">
    <property type="term" value="P:proteolysis"/>
    <property type="evidence" value="ECO:0007669"/>
    <property type="project" value="UniProtKB-KW"/>
</dbReference>